<name>A0AAU0UR36_9FIRM</name>
<dbReference type="PANTHER" id="PTHR30221">
    <property type="entry name" value="SMALL-CONDUCTANCE MECHANOSENSITIVE CHANNEL"/>
    <property type="match status" value="1"/>
</dbReference>
<gene>
    <name evidence="7" type="ORF">MFMK1_003285</name>
</gene>
<evidence type="ECO:0000256" key="4">
    <source>
        <dbReference type="ARBA" id="ARBA00023136"/>
    </source>
</evidence>
<dbReference type="RefSeq" id="WP_366922808.1">
    <property type="nucleotide sequence ID" value="NZ_CP121694.1"/>
</dbReference>
<evidence type="ECO:0000256" key="1">
    <source>
        <dbReference type="ARBA" id="ARBA00004370"/>
    </source>
</evidence>
<dbReference type="GO" id="GO:0008381">
    <property type="term" value="F:mechanosensitive monoatomic ion channel activity"/>
    <property type="evidence" value="ECO:0007669"/>
    <property type="project" value="InterPro"/>
</dbReference>
<comment type="subcellular location">
    <subcellularLocation>
        <location evidence="1">Membrane</location>
    </subcellularLocation>
</comment>
<keyword evidence="4 5" id="KW-0472">Membrane</keyword>
<dbReference type="Gene3D" id="1.10.287.1260">
    <property type="match status" value="1"/>
</dbReference>
<dbReference type="InterPro" id="IPR010920">
    <property type="entry name" value="LSM_dom_sf"/>
</dbReference>
<keyword evidence="2 5" id="KW-0812">Transmembrane</keyword>
<dbReference type="InterPro" id="IPR045275">
    <property type="entry name" value="MscS_archaea/bacteria_type"/>
</dbReference>
<dbReference type="InterPro" id="IPR006685">
    <property type="entry name" value="MscS_channel_2nd"/>
</dbReference>
<protein>
    <submittedName>
        <fullName evidence="7">Mechanosensitive ion channel family protein</fullName>
    </submittedName>
</protein>
<evidence type="ECO:0000256" key="2">
    <source>
        <dbReference type="ARBA" id="ARBA00022692"/>
    </source>
</evidence>
<proteinExistence type="predicted"/>
<dbReference type="InterPro" id="IPR023408">
    <property type="entry name" value="MscS_beta-dom_sf"/>
</dbReference>
<dbReference type="GO" id="GO:0016020">
    <property type="term" value="C:membrane"/>
    <property type="evidence" value="ECO:0007669"/>
    <property type="project" value="UniProtKB-SubCell"/>
</dbReference>
<feature type="transmembrane region" description="Helical" evidence="5">
    <location>
        <begin position="80"/>
        <end position="100"/>
    </location>
</feature>
<dbReference type="Pfam" id="PF00924">
    <property type="entry name" value="MS_channel_2nd"/>
    <property type="match status" value="1"/>
</dbReference>
<reference evidence="7 8" key="1">
    <citation type="submission" date="2023-04" db="EMBL/GenBank/DDBJ databases">
        <authorList>
            <person name="Hsu D."/>
        </authorList>
    </citation>
    <scope>NUCLEOTIDE SEQUENCE [LARGE SCALE GENOMIC DNA]</scope>
    <source>
        <strain evidence="7 8">MK1</strain>
    </source>
</reference>
<organism evidence="7 8">
    <name type="scientific">Metallumcola ferriviriculae</name>
    <dbReference type="NCBI Taxonomy" id="3039180"/>
    <lineage>
        <taxon>Bacteria</taxon>
        <taxon>Bacillati</taxon>
        <taxon>Bacillota</taxon>
        <taxon>Clostridia</taxon>
        <taxon>Neomoorellales</taxon>
        <taxon>Desulfitibacteraceae</taxon>
        <taxon>Metallumcola</taxon>
    </lineage>
</organism>
<dbReference type="EMBL" id="CP121694">
    <property type="protein sequence ID" value="WRO23425.1"/>
    <property type="molecule type" value="Genomic_DNA"/>
</dbReference>
<dbReference type="PANTHER" id="PTHR30221:SF1">
    <property type="entry name" value="SMALL-CONDUCTANCE MECHANOSENSITIVE CHANNEL"/>
    <property type="match status" value="1"/>
</dbReference>
<sequence length="266" mass="29998">MDGKFLLDILTVSNFAYSAVALVVASILAKFVGLLRDYAAEHWGRRGHFWEKTAVLAKFFIYAVTLYIIVVVIFSPSREAVLAMAGGTAVAIGFGAKNFLENIIAGIILLFERPIYVGDRIKVGHYYGDVVGINLRSTRLKTLEDSFITVPNSTMIREGVRSENAGKVPAMVVIDFYFHHKVDLELARKVLWEATVTSKYFYPGERVVILVEEERWLTHFSVKAYTADVRRGQQFRADVTTNAKKELQNYQGIYPDYPVLWGDNNG</sequence>
<feature type="transmembrane region" description="Helical" evidence="5">
    <location>
        <begin position="55"/>
        <end position="74"/>
    </location>
</feature>
<dbReference type="AlphaFoldDB" id="A0AAU0UR36"/>
<evidence type="ECO:0000313" key="7">
    <source>
        <dbReference type="EMBL" id="WRO23425.1"/>
    </source>
</evidence>
<dbReference type="Gene3D" id="2.30.30.60">
    <property type="match status" value="1"/>
</dbReference>
<keyword evidence="3 5" id="KW-1133">Transmembrane helix</keyword>
<feature type="transmembrane region" description="Helical" evidence="5">
    <location>
        <begin position="15"/>
        <end position="35"/>
    </location>
</feature>
<keyword evidence="8" id="KW-1185">Reference proteome</keyword>
<dbReference type="Proteomes" id="UP001329915">
    <property type="component" value="Chromosome"/>
</dbReference>
<evidence type="ECO:0000313" key="8">
    <source>
        <dbReference type="Proteomes" id="UP001329915"/>
    </source>
</evidence>
<dbReference type="SUPFAM" id="SSF50182">
    <property type="entry name" value="Sm-like ribonucleoproteins"/>
    <property type="match status" value="1"/>
</dbReference>
<evidence type="ECO:0000256" key="3">
    <source>
        <dbReference type="ARBA" id="ARBA00022989"/>
    </source>
</evidence>
<evidence type="ECO:0000259" key="6">
    <source>
        <dbReference type="Pfam" id="PF00924"/>
    </source>
</evidence>
<dbReference type="KEGG" id="dbc:MFMK1_003285"/>
<evidence type="ECO:0000256" key="5">
    <source>
        <dbReference type="SAM" id="Phobius"/>
    </source>
</evidence>
<accession>A0AAU0UR36</accession>
<feature type="domain" description="Mechanosensitive ion channel MscS" evidence="6">
    <location>
        <begin position="99"/>
        <end position="158"/>
    </location>
</feature>